<dbReference type="AlphaFoldDB" id="A0A139HIJ0"/>
<dbReference type="PANTHER" id="PTHR21708">
    <property type="entry name" value="PROBABLE 2-DEHYDROPANTOATE 2-REDUCTASE"/>
    <property type="match status" value="1"/>
</dbReference>
<feature type="domain" description="Ketopantoate reductase C-terminal" evidence="2">
    <location>
        <begin position="195"/>
        <end position="291"/>
    </location>
</feature>
<proteinExistence type="predicted"/>
<dbReference type="InterPro" id="IPR013328">
    <property type="entry name" value="6PGD_dom2"/>
</dbReference>
<keyword evidence="4" id="KW-1185">Reference proteome</keyword>
<feature type="domain" description="Ketopantoate reductase N-terminal" evidence="1">
    <location>
        <begin position="8"/>
        <end position="153"/>
    </location>
</feature>
<gene>
    <name evidence="3" type="ORF">AC579_1990</name>
</gene>
<dbReference type="SUPFAM" id="SSF48179">
    <property type="entry name" value="6-phosphogluconate dehydrogenase C-terminal domain-like"/>
    <property type="match status" value="1"/>
</dbReference>
<dbReference type="GO" id="GO:0005737">
    <property type="term" value="C:cytoplasm"/>
    <property type="evidence" value="ECO:0007669"/>
    <property type="project" value="TreeGrafter"/>
</dbReference>
<dbReference type="EMBL" id="LFZO01000629">
    <property type="protein sequence ID" value="KXT02207.1"/>
    <property type="molecule type" value="Genomic_DNA"/>
</dbReference>
<accession>A0A139HIJ0</accession>
<dbReference type="InterPro" id="IPR008927">
    <property type="entry name" value="6-PGluconate_DH-like_C_sf"/>
</dbReference>
<evidence type="ECO:0000313" key="3">
    <source>
        <dbReference type="EMBL" id="KXT02207.1"/>
    </source>
</evidence>
<evidence type="ECO:0000259" key="1">
    <source>
        <dbReference type="Pfam" id="PF02558"/>
    </source>
</evidence>
<protein>
    <recommendedName>
        <fullName evidence="5">2-dehydropantoate 2-reductase</fullName>
    </recommendedName>
</protein>
<dbReference type="OrthoDB" id="3609at2759"/>
<dbReference type="InterPro" id="IPR051402">
    <property type="entry name" value="KPR-Related"/>
</dbReference>
<dbReference type="InterPro" id="IPR013752">
    <property type="entry name" value="KPA_reductase"/>
</dbReference>
<dbReference type="Pfam" id="PF02558">
    <property type="entry name" value="ApbA"/>
    <property type="match status" value="1"/>
</dbReference>
<sequence length="370" mass="40410">MNPSTCNVLVYGGGAVGAIFGWRIAQQSHARVSVVCRSNWNVVSNHGYYLRTSTWGNGRFRPRQVFQAGAIAELTDKHRFDYIVCSNKVTDGYTSALQDLQPLVRPDTTLISAQNGMDVEVPLRKAFPNNTVLSAICNIGCGQVRPGYIEQTAAIKRPAFLIGVHSPSSRGHNVDASRRDALAAMDSKFAATECITGERWRKLIFNSAWNGTCAITGLDTRQLLEYPGAAEVVIQLADEAYKVGVASGIDLDPRLPMKTIELAQDSAPITPSTLQDARARRPMELSPIFGESSRTSYFTALLTSIGYLVEQAARVGTHVPYLTWIYTLLRLRNSAYVAEQAVVEPLQRSFAAVEELSSTIVSSGMSAEVM</sequence>
<organism evidence="3 4">
    <name type="scientific">Pseudocercospora musae</name>
    <dbReference type="NCBI Taxonomy" id="113226"/>
    <lineage>
        <taxon>Eukaryota</taxon>
        <taxon>Fungi</taxon>
        <taxon>Dikarya</taxon>
        <taxon>Ascomycota</taxon>
        <taxon>Pezizomycotina</taxon>
        <taxon>Dothideomycetes</taxon>
        <taxon>Dothideomycetidae</taxon>
        <taxon>Mycosphaerellales</taxon>
        <taxon>Mycosphaerellaceae</taxon>
        <taxon>Pseudocercospora</taxon>
    </lineage>
</organism>
<evidence type="ECO:0000313" key="4">
    <source>
        <dbReference type="Proteomes" id="UP000073492"/>
    </source>
</evidence>
<dbReference type="Proteomes" id="UP000073492">
    <property type="component" value="Unassembled WGS sequence"/>
</dbReference>
<dbReference type="STRING" id="113226.A0A139HIJ0"/>
<comment type="caution">
    <text evidence="3">The sequence shown here is derived from an EMBL/GenBank/DDBJ whole genome shotgun (WGS) entry which is preliminary data.</text>
</comment>
<name>A0A139HIJ0_9PEZI</name>
<evidence type="ECO:0008006" key="5">
    <source>
        <dbReference type="Google" id="ProtNLM"/>
    </source>
</evidence>
<dbReference type="Gene3D" id="1.10.1040.10">
    <property type="entry name" value="N-(1-d-carboxylethyl)-l-norvaline Dehydrogenase, domain 2"/>
    <property type="match status" value="1"/>
</dbReference>
<dbReference type="InterPro" id="IPR013332">
    <property type="entry name" value="KPR_N"/>
</dbReference>
<evidence type="ECO:0000259" key="2">
    <source>
        <dbReference type="Pfam" id="PF08546"/>
    </source>
</evidence>
<dbReference type="Gene3D" id="3.40.50.720">
    <property type="entry name" value="NAD(P)-binding Rossmann-like Domain"/>
    <property type="match status" value="1"/>
</dbReference>
<reference evidence="3 4" key="1">
    <citation type="submission" date="2015-07" db="EMBL/GenBank/DDBJ databases">
        <title>Comparative genomics of the Sigatoka disease complex on banana suggests a link between parallel evolutionary changes in Pseudocercospora fijiensis and Pseudocercospora eumusae and increased virulence on the banana host.</title>
        <authorList>
            <person name="Chang T.-C."/>
            <person name="Salvucci A."/>
            <person name="Crous P.W."/>
            <person name="Stergiopoulos I."/>
        </authorList>
    </citation>
    <scope>NUCLEOTIDE SEQUENCE [LARGE SCALE GENOMIC DNA]</scope>
    <source>
        <strain evidence="3 4">CBS 116634</strain>
    </source>
</reference>
<dbReference type="PANTHER" id="PTHR21708:SF40">
    <property type="entry name" value="REDUCTASE FAMILY PROTEIN, PUTATIVE (AFU_ORTHOLOGUE AFUA_2G14497)-RELATED"/>
    <property type="match status" value="1"/>
</dbReference>
<dbReference type="Pfam" id="PF08546">
    <property type="entry name" value="ApbA_C"/>
    <property type="match status" value="1"/>
</dbReference>